<feature type="non-terminal residue" evidence="1">
    <location>
        <position position="1"/>
    </location>
</feature>
<dbReference type="OrthoDB" id="2311762at2759"/>
<sequence>HHEIDENSPAFKLCIDDIRRSTEGIYAITKTDYRISLIEEAIDDYVK</sequence>
<reference evidence="1" key="1">
    <citation type="submission" date="2021-06" db="EMBL/GenBank/DDBJ databases">
        <authorList>
            <person name="Kallberg Y."/>
            <person name="Tangrot J."/>
            <person name="Rosling A."/>
        </authorList>
    </citation>
    <scope>NUCLEOTIDE SEQUENCE</scope>
    <source>
        <strain evidence="1">MT106</strain>
    </source>
</reference>
<dbReference type="Proteomes" id="UP000789831">
    <property type="component" value="Unassembled WGS sequence"/>
</dbReference>
<proteinExistence type="predicted"/>
<accession>A0A9N9N3U6</accession>
<name>A0A9N9N3U6_9GLOM</name>
<gene>
    <name evidence="1" type="ORF">AGERDE_LOCUS13425</name>
</gene>
<keyword evidence="2" id="KW-1185">Reference proteome</keyword>
<dbReference type="EMBL" id="CAJVPL010017557">
    <property type="protein sequence ID" value="CAG8699230.1"/>
    <property type="molecule type" value="Genomic_DNA"/>
</dbReference>
<feature type="non-terminal residue" evidence="1">
    <location>
        <position position="47"/>
    </location>
</feature>
<protein>
    <submittedName>
        <fullName evidence="1">7474_t:CDS:1</fullName>
    </submittedName>
</protein>
<evidence type="ECO:0000313" key="2">
    <source>
        <dbReference type="Proteomes" id="UP000789831"/>
    </source>
</evidence>
<comment type="caution">
    <text evidence="1">The sequence shown here is derived from an EMBL/GenBank/DDBJ whole genome shotgun (WGS) entry which is preliminary data.</text>
</comment>
<dbReference type="AlphaFoldDB" id="A0A9N9N3U6"/>
<evidence type="ECO:0000313" key="1">
    <source>
        <dbReference type="EMBL" id="CAG8699230.1"/>
    </source>
</evidence>
<organism evidence="1 2">
    <name type="scientific">Ambispora gerdemannii</name>
    <dbReference type="NCBI Taxonomy" id="144530"/>
    <lineage>
        <taxon>Eukaryota</taxon>
        <taxon>Fungi</taxon>
        <taxon>Fungi incertae sedis</taxon>
        <taxon>Mucoromycota</taxon>
        <taxon>Glomeromycotina</taxon>
        <taxon>Glomeromycetes</taxon>
        <taxon>Archaeosporales</taxon>
        <taxon>Ambisporaceae</taxon>
        <taxon>Ambispora</taxon>
    </lineage>
</organism>